<dbReference type="Gene3D" id="1.10.1790.20">
    <property type="match status" value="1"/>
</dbReference>
<evidence type="ECO:0000256" key="10">
    <source>
        <dbReference type="ARBA" id="ARBA00025935"/>
    </source>
</evidence>
<dbReference type="Pfam" id="PF04997">
    <property type="entry name" value="RNA_pol_Rpb1_1"/>
    <property type="match status" value="1"/>
</dbReference>
<dbReference type="GO" id="GO:0003677">
    <property type="term" value="F:DNA binding"/>
    <property type="evidence" value="ECO:0007669"/>
    <property type="project" value="UniProtKB-UniRule"/>
</dbReference>
<name>A0A7W4XW47_KINRA</name>
<dbReference type="GO" id="GO:0008270">
    <property type="term" value="F:zinc ion binding"/>
    <property type="evidence" value="ECO:0007669"/>
    <property type="project" value="UniProtKB-UniRule"/>
</dbReference>
<dbReference type="SUPFAM" id="SSF64484">
    <property type="entry name" value="beta and beta-prime subunits of DNA dependent RNA-polymerase"/>
    <property type="match status" value="1"/>
</dbReference>
<keyword evidence="7 12" id="KW-0862">Zinc</keyword>
<dbReference type="InterPro" id="IPR007080">
    <property type="entry name" value="RNA_pol_Rpb1_1"/>
</dbReference>
<evidence type="ECO:0000256" key="14">
    <source>
        <dbReference type="SAM" id="Coils"/>
    </source>
</evidence>
<sequence length="1293" mass="144099">MLDVNFFDELRIGLATAEDIRTWSHGEVKKPETINYRTLKPEKDGLFCEKIFGPTRDWECYCGKYKRVRFKGIICERCGVEVTRAKVRRERMGHIELAAPVTHIWYFKGVPSRLGYLLDLAPKDLEKVIYFAAYMITSVDDEARQRDFSSLEAQIEVEKREVENRRDSDVETRAKTLEQDLAELEAEGAKSDVRRKVRESAEREMAQIRRRADAEIDRLATIWDRFRTLKVQDLEGDEVLYRAMRERFGLYFEGGMGAAALQKRLQSFDLEAEAESLRETIATGKGQRKTRALKRLKVVSAFLTTRNSPEGMVLDCVPVIPPDLRPMVQLDGGRFATSDLNDLYRRVINRNNRLKRLLDLGAPEIIVNNEKRMLQEAVDALFDNGRRGRPVTGPGNRPLKSLSDMLKGKQGRFRQNLLGKRVDYSGRSVIVVGPQLKLHQCGLPKQMALELFKPFVMKRLVDLSHAQNIKSAKRMVERARPVVWDVLSEVITEHPVLLNRAPTLHRLGIQAFEPQLVEGKAIQIHPLVCTAFNADFDGDQMAVHVPLSAEAQAEARILMLSSNNILKPADGRPVTMPTQDMIIGLYHLTADRDDVAGEGRQFSSLAEAIMAFDAKQLNLNAKVRIRLSGVVPTSAMALPEDWQQGDDLDVETTLGRALFNETLPVDYEYVNVVVDKKQLSAIVNDLAERYPKVQVAATLDALKEAGFHWATRSGTTVSIADVVTPPNKQAILETYEAKAEKVQQQYERGLITDDERRQELIEIWTQATNDVAKDLEAAMPTHNTIHRMVSSGARGNWMQMRQLAGMRGLMANPKGEIIPRPVKASFREGLTVGEFFITTHGARKGLADTALRTADSGYLTRRLVDVSQDVIVREDDCGTFRGLSMPIAEKNSDGSLRRHDDVETSVYARTLATDVVVDGEVVLPAGSDLGDVVIDALVERGVESLKVRSVLTCESRVGTCARCYGRSLASGKLVDIGEAVGIVAAQSIGEPGTQLTMRTFHTGGAASESGDITHGLPRVVELFEARTPKGNAPISEVAGRTRIEETDKGRKIVVTPDDGAEEVEYPVTRRQRLLVEDGTHVEVGQKLVQGAVDPKQVLRILGPRRVQMHLVDEVQEVYRSQGVSIHDKHIEVIVRQMLKRVTIIEQNGSELLPGELVERARFEEENRRVMAEGGQPSSGRPELMGITKASLATDSWLSAASFQETTRVLTNAAMEGKSDPLLGLKENVIIGKLIPAGTGLPRYRNVRVEPTEEAKAQMYSVPGYDDVDYAQFGVGSGQAVPLEEFDYGSSDYR</sequence>
<evidence type="ECO:0000256" key="13">
    <source>
        <dbReference type="RuleBase" id="RU004279"/>
    </source>
</evidence>
<feature type="coiled-coil region" evidence="14">
    <location>
        <begin position="167"/>
        <end position="218"/>
    </location>
</feature>
<organism evidence="16 17">
    <name type="scientific">Kineococcus radiotolerans</name>
    <dbReference type="NCBI Taxonomy" id="131568"/>
    <lineage>
        <taxon>Bacteria</taxon>
        <taxon>Bacillati</taxon>
        <taxon>Actinomycetota</taxon>
        <taxon>Actinomycetes</taxon>
        <taxon>Kineosporiales</taxon>
        <taxon>Kineosporiaceae</taxon>
        <taxon>Kineococcus</taxon>
    </lineage>
</organism>
<feature type="binding site" evidence="12">
    <location>
        <position position="537"/>
    </location>
    <ligand>
        <name>Mg(2+)</name>
        <dbReference type="ChEBI" id="CHEBI:18420"/>
    </ligand>
</feature>
<feature type="binding site" evidence="12">
    <location>
        <position position="60"/>
    </location>
    <ligand>
        <name>Zn(2+)</name>
        <dbReference type="ChEBI" id="CHEBI:29105"/>
        <label>1</label>
    </ligand>
</feature>
<dbReference type="GO" id="GO:0000287">
    <property type="term" value="F:magnesium ion binding"/>
    <property type="evidence" value="ECO:0007669"/>
    <property type="project" value="UniProtKB-UniRule"/>
</dbReference>
<evidence type="ECO:0000256" key="1">
    <source>
        <dbReference type="ARBA" id="ARBA00004026"/>
    </source>
</evidence>
<comment type="similarity">
    <text evidence="2 12 13">Belongs to the RNA polymerase beta' chain family.</text>
</comment>
<dbReference type="Gene3D" id="2.40.40.20">
    <property type="match status" value="1"/>
</dbReference>
<dbReference type="Gene3D" id="4.10.860.120">
    <property type="entry name" value="RNA polymerase II, clamp domain"/>
    <property type="match status" value="1"/>
</dbReference>
<dbReference type="Proteomes" id="UP000533269">
    <property type="component" value="Unassembled WGS sequence"/>
</dbReference>
<reference evidence="16 17" key="2">
    <citation type="submission" date="2020-08" db="EMBL/GenBank/DDBJ databases">
        <authorList>
            <person name="Partida-Martinez L."/>
            <person name="Huntemann M."/>
            <person name="Clum A."/>
            <person name="Wang J."/>
            <person name="Palaniappan K."/>
            <person name="Ritter S."/>
            <person name="Chen I.-M."/>
            <person name="Stamatis D."/>
            <person name="Reddy T."/>
            <person name="O'Malley R."/>
            <person name="Daum C."/>
            <person name="Shapiro N."/>
            <person name="Ivanova N."/>
            <person name="Kyrpides N."/>
            <person name="Woyke T."/>
        </authorList>
    </citation>
    <scope>NUCLEOTIDE SEQUENCE [LARGE SCALE GENOMIC DNA]</scope>
    <source>
        <strain evidence="16 17">AS2.23</strain>
    </source>
</reference>
<comment type="caution">
    <text evidence="16">The sequence shown here is derived from an EMBL/GenBank/DDBJ whole genome shotgun (WGS) entry which is preliminary data.</text>
</comment>
<feature type="binding site" evidence="12">
    <location>
        <position position="75"/>
    </location>
    <ligand>
        <name>Zn(2+)</name>
        <dbReference type="ChEBI" id="CHEBI:29105"/>
        <label>1</label>
    </ligand>
</feature>
<evidence type="ECO:0000256" key="3">
    <source>
        <dbReference type="ARBA" id="ARBA00022478"/>
    </source>
</evidence>
<dbReference type="InterPro" id="IPR038120">
    <property type="entry name" value="Rpb1_funnel_sf"/>
</dbReference>
<evidence type="ECO:0000256" key="7">
    <source>
        <dbReference type="ARBA" id="ARBA00022833"/>
    </source>
</evidence>
<dbReference type="FunFam" id="1.10.40.90:FF:000001">
    <property type="entry name" value="DNA-directed RNA polymerase subunit beta"/>
    <property type="match status" value="1"/>
</dbReference>
<dbReference type="Gene3D" id="1.10.132.30">
    <property type="match status" value="1"/>
</dbReference>
<dbReference type="EC" id="2.7.7.6" evidence="12"/>
<dbReference type="PANTHER" id="PTHR19376">
    <property type="entry name" value="DNA-DIRECTED RNA POLYMERASE"/>
    <property type="match status" value="1"/>
</dbReference>
<keyword evidence="14" id="KW-0175">Coiled coil</keyword>
<feature type="binding site" evidence="12">
    <location>
        <position position="539"/>
    </location>
    <ligand>
        <name>Mg(2+)</name>
        <dbReference type="ChEBI" id="CHEBI:18420"/>
    </ligand>
</feature>
<dbReference type="Pfam" id="PF04983">
    <property type="entry name" value="RNA_pol_Rpb1_3"/>
    <property type="match status" value="1"/>
</dbReference>
<dbReference type="InterPro" id="IPR007083">
    <property type="entry name" value="RNA_pol_Rpb1_4"/>
</dbReference>
<dbReference type="InterPro" id="IPR006592">
    <property type="entry name" value="RNA_pol_N"/>
</dbReference>
<feature type="domain" description="RNA polymerase N-terminal" evidence="15">
    <location>
        <begin position="310"/>
        <end position="589"/>
    </location>
</feature>
<feature type="binding site" evidence="12">
    <location>
        <position position="953"/>
    </location>
    <ligand>
        <name>Zn(2+)</name>
        <dbReference type="ChEBI" id="CHEBI:29105"/>
        <label>2</label>
    </ligand>
</feature>
<dbReference type="Gene3D" id="1.10.150.390">
    <property type="match status" value="1"/>
</dbReference>
<feature type="binding site" evidence="12">
    <location>
        <position position="535"/>
    </location>
    <ligand>
        <name>Mg(2+)</name>
        <dbReference type="ChEBI" id="CHEBI:18420"/>
    </ligand>
</feature>
<dbReference type="CDD" id="cd01609">
    <property type="entry name" value="RNAP_beta'_N"/>
    <property type="match status" value="1"/>
</dbReference>
<dbReference type="SMR" id="A0A7W4XW47"/>
<evidence type="ECO:0000256" key="12">
    <source>
        <dbReference type="HAMAP-Rule" id="MF_01322"/>
    </source>
</evidence>
<keyword evidence="5 12" id="KW-0548">Nucleotidyltransferase</keyword>
<dbReference type="GO" id="GO:0006351">
    <property type="term" value="P:DNA-templated transcription"/>
    <property type="evidence" value="ECO:0007669"/>
    <property type="project" value="UniProtKB-UniRule"/>
</dbReference>
<dbReference type="RefSeq" id="WP_012084988.1">
    <property type="nucleotide sequence ID" value="NZ_JACHVY010000001.1"/>
</dbReference>
<dbReference type="InterPro" id="IPR042102">
    <property type="entry name" value="RNA_pol_Rpb1_3_sf"/>
</dbReference>
<evidence type="ECO:0000256" key="5">
    <source>
        <dbReference type="ARBA" id="ARBA00022695"/>
    </source>
</evidence>
<evidence type="ECO:0000256" key="2">
    <source>
        <dbReference type="ARBA" id="ARBA00006460"/>
    </source>
</evidence>
<keyword evidence="3 12" id="KW-0240">DNA-directed RNA polymerase</keyword>
<feature type="binding site" evidence="12">
    <location>
        <position position="963"/>
    </location>
    <ligand>
        <name>Zn(2+)</name>
        <dbReference type="ChEBI" id="CHEBI:29105"/>
        <label>2</label>
    </ligand>
</feature>
<dbReference type="Gene3D" id="1.10.274.100">
    <property type="entry name" value="RNA polymerase Rpb1, domain 3"/>
    <property type="match status" value="1"/>
</dbReference>
<evidence type="ECO:0000256" key="9">
    <source>
        <dbReference type="ARBA" id="ARBA00023163"/>
    </source>
</evidence>
<dbReference type="SMART" id="SM00663">
    <property type="entry name" value="RPOLA_N"/>
    <property type="match status" value="1"/>
</dbReference>
<comment type="function">
    <text evidence="1 12 13">DNA-dependent RNA polymerase catalyzes the transcription of DNA into RNA using the four ribonucleoside triphosphates as substrates.</text>
</comment>
<gene>
    <name evidence="12" type="primary">rpoC</name>
    <name evidence="16" type="ORF">FHR75_001449</name>
</gene>
<dbReference type="Pfam" id="PF04998">
    <property type="entry name" value="RNA_pol_Rpb1_5"/>
    <property type="match status" value="1"/>
</dbReference>
<evidence type="ECO:0000256" key="11">
    <source>
        <dbReference type="ARBA" id="ARBA00048552"/>
    </source>
</evidence>
<dbReference type="Gene3D" id="6.10.250.2940">
    <property type="match status" value="1"/>
</dbReference>
<evidence type="ECO:0000256" key="8">
    <source>
        <dbReference type="ARBA" id="ARBA00022842"/>
    </source>
</evidence>
<keyword evidence="9 12" id="KW-0804">Transcription</keyword>
<evidence type="ECO:0000256" key="4">
    <source>
        <dbReference type="ARBA" id="ARBA00022679"/>
    </source>
</evidence>
<keyword evidence="4 12" id="KW-0808">Transferase</keyword>
<dbReference type="Gene3D" id="2.40.50.100">
    <property type="match status" value="1"/>
</dbReference>
<dbReference type="InterPro" id="IPR012754">
    <property type="entry name" value="DNA-dir_RpoC_beta_prime_bact"/>
</dbReference>
<comment type="cofactor">
    <cofactor evidence="12">
        <name>Zn(2+)</name>
        <dbReference type="ChEBI" id="CHEBI:29105"/>
    </cofactor>
    <text evidence="12">Binds 2 Zn(2+) ions per subunit.</text>
</comment>
<dbReference type="Pfam" id="PF05000">
    <property type="entry name" value="RNA_pol_Rpb1_4"/>
    <property type="match status" value="1"/>
</dbReference>
<protein>
    <recommendedName>
        <fullName evidence="12">DNA-directed RNA polymerase subunit beta'</fullName>
        <shortName evidence="12">RNAP subunit beta'</shortName>
        <ecNumber evidence="12">2.7.7.6</ecNumber>
    </recommendedName>
    <alternativeName>
        <fullName evidence="12">RNA polymerase subunit beta'</fullName>
    </alternativeName>
    <alternativeName>
        <fullName evidence="12">Transcriptase subunit beta'</fullName>
    </alternativeName>
</protein>
<comment type="subunit">
    <text evidence="10 12">The RNAP catalytic core consists of 2 alpha, 1 beta, 1 beta' and 1 omega subunit. When a sigma factor is associated with the core the holoenzyme is formed, which can initiate transcription.</text>
</comment>
<dbReference type="NCBIfam" id="TIGR02386">
    <property type="entry name" value="rpoC_TIGR"/>
    <property type="match status" value="1"/>
</dbReference>
<evidence type="ECO:0000256" key="6">
    <source>
        <dbReference type="ARBA" id="ARBA00022723"/>
    </source>
</evidence>
<dbReference type="InterPro" id="IPR007081">
    <property type="entry name" value="RNA_pol_Rpb1_5"/>
</dbReference>
<comment type="cofactor">
    <cofactor evidence="12">
        <name>Mg(2+)</name>
        <dbReference type="ChEBI" id="CHEBI:18420"/>
    </cofactor>
    <text evidence="12">Binds 1 Mg(2+) ion per subunit.</text>
</comment>
<evidence type="ECO:0000313" key="17">
    <source>
        <dbReference type="Proteomes" id="UP000533269"/>
    </source>
</evidence>
<dbReference type="OMA" id="QDMIIGL"/>
<dbReference type="NCBIfam" id="NF011498">
    <property type="entry name" value="PRK14906.1"/>
    <property type="match status" value="1"/>
</dbReference>
<dbReference type="GO" id="GO:0000428">
    <property type="term" value="C:DNA-directed RNA polymerase complex"/>
    <property type="evidence" value="ECO:0007669"/>
    <property type="project" value="UniProtKB-KW"/>
</dbReference>
<feature type="binding site" evidence="12">
    <location>
        <position position="62"/>
    </location>
    <ligand>
        <name>Zn(2+)</name>
        <dbReference type="ChEBI" id="CHEBI:29105"/>
        <label>1</label>
    </ligand>
</feature>
<dbReference type="GO" id="GO:0003899">
    <property type="term" value="F:DNA-directed RNA polymerase activity"/>
    <property type="evidence" value="ECO:0007669"/>
    <property type="project" value="UniProtKB-UniRule"/>
</dbReference>
<dbReference type="Gene3D" id="1.10.40.90">
    <property type="match status" value="1"/>
</dbReference>
<proteinExistence type="inferred from homology"/>
<keyword evidence="8 12" id="KW-0460">Magnesium</keyword>
<feature type="binding site" evidence="12">
    <location>
        <position position="960"/>
    </location>
    <ligand>
        <name>Zn(2+)</name>
        <dbReference type="ChEBI" id="CHEBI:29105"/>
        <label>2</label>
    </ligand>
</feature>
<evidence type="ECO:0000313" key="16">
    <source>
        <dbReference type="EMBL" id="MBB2900661.1"/>
    </source>
</evidence>
<dbReference type="FunFam" id="1.10.150.390:FF:000002">
    <property type="entry name" value="DNA-directed RNA polymerase subunit beta"/>
    <property type="match status" value="1"/>
</dbReference>
<comment type="catalytic activity">
    <reaction evidence="11 12 13">
        <text>RNA(n) + a ribonucleoside 5'-triphosphate = RNA(n+1) + diphosphate</text>
        <dbReference type="Rhea" id="RHEA:21248"/>
        <dbReference type="Rhea" id="RHEA-COMP:14527"/>
        <dbReference type="Rhea" id="RHEA-COMP:17342"/>
        <dbReference type="ChEBI" id="CHEBI:33019"/>
        <dbReference type="ChEBI" id="CHEBI:61557"/>
        <dbReference type="ChEBI" id="CHEBI:140395"/>
        <dbReference type="EC" id="2.7.7.6"/>
    </reaction>
</comment>
<dbReference type="Pfam" id="PF00623">
    <property type="entry name" value="RNA_pol_Rpb1_2"/>
    <property type="match status" value="2"/>
</dbReference>
<dbReference type="InterPro" id="IPR000722">
    <property type="entry name" value="RNA_pol_asu"/>
</dbReference>
<dbReference type="CDD" id="cd02655">
    <property type="entry name" value="RNAP_beta'_C"/>
    <property type="match status" value="1"/>
</dbReference>
<dbReference type="PANTHER" id="PTHR19376:SF54">
    <property type="entry name" value="DNA-DIRECTED RNA POLYMERASE SUBUNIT BETA"/>
    <property type="match status" value="1"/>
</dbReference>
<evidence type="ECO:0000259" key="15">
    <source>
        <dbReference type="SMART" id="SM00663"/>
    </source>
</evidence>
<reference evidence="16 17" key="1">
    <citation type="submission" date="2020-08" db="EMBL/GenBank/DDBJ databases">
        <title>The Agave Microbiome: Exploring the role of microbial communities in plant adaptations to desert environments.</title>
        <authorList>
            <person name="Partida-Martinez L.P."/>
        </authorList>
    </citation>
    <scope>NUCLEOTIDE SEQUENCE [LARGE SCALE GENOMIC DNA]</scope>
    <source>
        <strain evidence="16 17">AS2.23</strain>
    </source>
</reference>
<dbReference type="InterPro" id="IPR007066">
    <property type="entry name" value="RNA_pol_Rpb1_3"/>
</dbReference>
<dbReference type="HAMAP" id="MF_01322">
    <property type="entry name" value="RNApol_bact_RpoC"/>
    <property type="match status" value="1"/>
</dbReference>
<dbReference type="InterPro" id="IPR044893">
    <property type="entry name" value="RNA_pol_Rpb1_clamp_domain"/>
</dbReference>
<feature type="binding site" evidence="12">
    <location>
        <position position="877"/>
    </location>
    <ligand>
        <name>Zn(2+)</name>
        <dbReference type="ChEBI" id="CHEBI:29105"/>
        <label>2</label>
    </ligand>
</feature>
<dbReference type="FunFam" id="4.10.860.120:FF:000001">
    <property type="entry name" value="DNA-directed RNA polymerase subunit beta"/>
    <property type="match status" value="1"/>
</dbReference>
<dbReference type="EMBL" id="JACHVY010000001">
    <property type="protein sequence ID" value="MBB2900661.1"/>
    <property type="molecule type" value="Genomic_DNA"/>
</dbReference>
<dbReference type="InterPro" id="IPR045867">
    <property type="entry name" value="DNA-dir_RpoC_beta_prime"/>
</dbReference>
<accession>A0A7W4XW47</accession>
<keyword evidence="6 12" id="KW-0479">Metal-binding</keyword>
<feature type="binding site" evidence="12">
    <location>
        <position position="78"/>
    </location>
    <ligand>
        <name>Zn(2+)</name>
        <dbReference type="ChEBI" id="CHEBI:29105"/>
        <label>1</label>
    </ligand>
</feature>